<dbReference type="EMBL" id="JBHSQS010000003">
    <property type="protein sequence ID" value="MFC5922713.1"/>
    <property type="molecule type" value="Genomic_DNA"/>
</dbReference>
<dbReference type="RefSeq" id="WP_377506111.1">
    <property type="nucleotide sequence ID" value="NZ_JBHSQS010000003.1"/>
</dbReference>
<accession>A0ABW1H1C3</accession>
<comment type="caution">
    <text evidence="1">The sequence shown here is derived from an EMBL/GenBank/DDBJ whole genome shotgun (WGS) entry which is preliminary data.</text>
</comment>
<gene>
    <name evidence="1" type="ORF">ACFQGL_05075</name>
</gene>
<reference evidence="2" key="1">
    <citation type="journal article" date="2019" name="Int. J. Syst. Evol. Microbiol.">
        <title>The Global Catalogue of Microorganisms (GCM) 10K type strain sequencing project: providing services to taxonomists for standard genome sequencing and annotation.</title>
        <authorList>
            <consortium name="The Broad Institute Genomics Platform"/>
            <consortium name="The Broad Institute Genome Sequencing Center for Infectious Disease"/>
            <person name="Wu L."/>
            <person name="Ma J."/>
        </authorList>
    </citation>
    <scope>NUCLEOTIDE SEQUENCE [LARGE SCALE GENOMIC DNA]</scope>
    <source>
        <strain evidence="2">CGMCC 4.7144</strain>
    </source>
</reference>
<sequence length="212" mass="22929">MRPIPGTDAQPVVASLPADLLPHGLPMFGVTLTVAALHAELQVFGVLGSRSVPRLVLHDVLVHPEQFDDLAVPAGTVALLQTHGRCWLLCPQRSAEPGEGGRVMDVRQVDGEAHFEVSLVRVGPDGDQIRLLDRHGTLLSKHELRGFRADDQEVVVLIGVALATQFDDEALSAVLARPYPGVTSLIRQPRPFPRLFPSDRVGSDGQVSEVWA</sequence>
<keyword evidence="2" id="KW-1185">Reference proteome</keyword>
<organism evidence="1 2">
    <name type="scientific">Micromonospora vulcania</name>
    <dbReference type="NCBI Taxonomy" id="1441873"/>
    <lineage>
        <taxon>Bacteria</taxon>
        <taxon>Bacillati</taxon>
        <taxon>Actinomycetota</taxon>
        <taxon>Actinomycetes</taxon>
        <taxon>Micromonosporales</taxon>
        <taxon>Micromonosporaceae</taxon>
        <taxon>Micromonospora</taxon>
    </lineage>
</organism>
<evidence type="ECO:0000313" key="1">
    <source>
        <dbReference type="EMBL" id="MFC5922713.1"/>
    </source>
</evidence>
<evidence type="ECO:0000313" key="2">
    <source>
        <dbReference type="Proteomes" id="UP001596226"/>
    </source>
</evidence>
<name>A0ABW1H1C3_9ACTN</name>
<protein>
    <submittedName>
        <fullName evidence="1">Uncharacterized protein</fullName>
    </submittedName>
</protein>
<dbReference type="Proteomes" id="UP001596226">
    <property type="component" value="Unassembled WGS sequence"/>
</dbReference>
<proteinExistence type="predicted"/>